<dbReference type="NCBIfam" id="TIGR04409">
    <property type="entry name" value="LptC_YrbK"/>
    <property type="match status" value="1"/>
</dbReference>
<dbReference type="HOGENOM" id="CLU_100563_0_0_4"/>
<evidence type="ECO:0000313" key="8">
    <source>
        <dbReference type="Proteomes" id="UP000004188"/>
    </source>
</evidence>
<proteinExistence type="predicted"/>
<dbReference type="InterPro" id="IPR052363">
    <property type="entry name" value="LPS_export_LptC"/>
</dbReference>
<feature type="transmembrane region" description="Helical" evidence="6">
    <location>
        <begin position="6"/>
        <end position="23"/>
    </location>
</feature>
<keyword evidence="3 6" id="KW-0812">Transmembrane</keyword>
<keyword evidence="1" id="KW-1003">Cell membrane</keyword>
<dbReference type="InterPro" id="IPR010664">
    <property type="entry name" value="LipoPS_assembly_LptC-rel"/>
</dbReference>
<evidence type="ECO:0000256" key="6">
    <source>
        <dbReference type="SAM" id="Phobius"/>
    </source>
</evidence>
<dbReference type="Proteomes" id="UP000004188">
    <property type="component" value="Unassembled WGS sequence"/>
</dbReference>
<dbReference type="InterPro" id="IPR026265">
    <property type="entry name" value="LptC"/>
</dbReference>
<evidence type="ECO:0000256" key="4">
    <source>
        <dbReference type="ARBA" id="ARBA00022989"/>
    </source>
</evidence>
<keyword evidence="4 6" id="KW-1133">Transmembrane helix</keyword>
<keyword evidence="8" id="KW-1185">Reference proteome</keyword>
<evidence type="ECO:0000256" key="1">
    <source>
        <dbReference type="ARBA" id="ARBA00022475"/>
    </source>
</evidence>
<evidence type="ECO:0000256" key="5">
    <source>
        <dbReference type="ARBA" id="ARBA00023136"/>
    </source>
</evidence>
<dbReference type="Pfam" id="PF06835">
    <property type="entry name" value="LptC"/>
    <property type="match status" value="1"/>
</dbReference>
<dbReference type="AlphaFoldDB" id="B6BVE8"/>
<gene>
    <name evidence="7" type="ORF">KB13_431</name>
</gene>
<dbReference type="GO" id="GO:0015221">
    <property type="term" value="F:lipopolysaccharide transmembrane transporter activity"/>
    <property type="evidence" value="ECO:0007669"/>
    <property type="project" value="InterPro"/>
</dbReference>
<dbReference type="GO" id="GO:0017089">
    <property type="term" value="F:glycolipid transfer activity"/>
    <property type="evidence" value="ECO:0007669"/>
    <property type="project" value="TreeGrafter"/>
</dbReference>
<dbReference type="STRING" id="314607.KB13_431"/>
<dbReference type="Gene3D" id="2.60.450.10">
    <property type="entry name" value="Lipopolysaccharide (LPS) transport protein A like domain"/>
    <property type="match status" value="1"/>
</dbReference>
<dbReference type="EMBL" id="DS995299">
    <property type="protein sequence ID" value="EDZ64299.1"/>
    <property type="molecule type" value="Genomic_DNA"/>
</dbReference>
<sequence length="188" mass="22066">MSKYSIFFSMIFLVIISIISFWLNNEVKKELNIEEKKLTNNPDYFLKNFISKQTDDLGNLNFSLEAKQMNYFSYSDESILKKPVFKKFEEKKKVLDLISNKGVIYENGEKIKMLDDAQMIRHETKSKKVMKLLSNEITIVPDKEILSSDQKIKIIQEPNIEIDGVGFNYNKKTGIIKIYDSVRVHYDK</sequence>
<organism evidence="7 8">
    <name type="scientific">beta proteobacterium KB13</name>
    <dbReference type="NCBI Taxonomy" id="314607"/>
    <lineage>
        <taxon>Bacteria</taxon>
        <taxon>Pseudomonadati</taxon>
        <taxon>Pseudomonadota</taxon>
        <taxon>Betaproteobacteria</taxon>
        <taxon>Nitrosomonadales</taxon>
        <taxon>OM43 clade</taxon>
    </lineage>
</organism>
<name>B6BVE8_9PROT</name>
<keyword evidence="2" id="KW-0997">Cell inner membrane</keyword>
<dbReference type="GO" id="GO:0005886">
    <property type="term" value="C:plasma membrane"/>
    <property type="evidence" value="ECO:0007669"/>
    <property type="project" value="InterPro"/>
</dbReference>
<reference evidence="8" key="1">
    <citation type="journal article" date="2012" name="Stand. Genomic Sci.">
        <title>Genome sequence of strain HIMB624, a cultured representative from the OM43 clade of marine Betaproteobacteria.</title>
        <authorList>
            <person name="Huggett M.J."/>
            <person name="Hayakawa D.H."/>
            <person name="Rappe M.S."/>
        </authorList>
    </citation>
    <scope>NUCLEOTIDE SEQUENCE [LARGE SCALE GENOMIC DNA]</scope>
    <source>
        <strain evidence="8">KB13</strain>
    </source>
</reference>
<evidence type="ECO:0000256" key="3">
    <source>
        <dbReference type="ARBA" id="ARBA00022692"/>
    </source>
</evidence>
<dbReference type="GO" id="GO:0030288">
    <property type="term" value="C:outer membrane-bounded periplasmic space"/>
    <property type="evidence" value="ECO:0007669"/>
    <property type="project" value="TreeGrafter"/>
</dbReference>
<accession>B6BVE8</accession>
<dbReference type="PANTHER" id="PTHR37481">
    <property type="entry name" value="LIPOPOLYSACCHARIDE EXPORT SYSTEM PROTEIN LPTC"/>
    <property type="match status" value="1"/>
</dbReference>
<protein>
    <recommendedName>
        <fullName evidence="9">LPS export ABC transporter periplasmic protein LptC</fullName>
    </recommendedName>
</protein>
<keyword evidence="5 6" id="KW-0472">Membrane</keyword>
<dbReference type="PANTHER" id="PTHR37481:SF1">
    <property type="entry name" value="LIPOPOLYSACCHARIDE EXPORT SYSTEM PROTEIN LPTC"/>
    <property type="match status" value="1"/>
</dbReference>
<dbReference type="eggNOG" id="COG3117">
    <property type="taxonomic scope" value="Bacteria"/>
</dbReference>
<evidence type="ECO:0008006" key="9">
    <source>
        <dbReference type="Google" id="ProtNLM"/>
    </source>
</evidence>
<evidence type="ECO:0000256" key="2">
    <source>
        <dbReference type="ARBA" id="ARBA00022519"/>
    </source>
</evidence>
<evidence type="ECO:0000313" key="7">
    <source>
        <dbReference type="EMBL" id="EDZ64299.1"/>
    </source>
</evidence>